<dbReference type="AlphaFoldDB" id="A0AAN6YY17"/>
<name>A0AAN6YY17_9PEZI</name>
<evidence type="ECO:0000313" key="4">
    <source>
        <dbReference type="Proteomes" id="UP001302602"/>
    </source>
</evidence>
<evidence type="ECO:0000256" key="1">
    <source>
        <dbReference type="ARBA" id="ARBA00011353"/>
    </source>
</evidence>
<dbReference type="SUPFAM" id="SSF54160">
    <property type="entry name" value="Chromo domain-like"/>
    <property type="match status" value="1"/>
</dbReference>
<dbReference type="EMBL" id="MU853270">
    <property type="protein sequence ID" value="KAK4118370.1"/>
    <property type="molecule type" value="Genomic_DNA"/>
</dbReference>
<reference evidence="3" key="1">
    <citation type="journal article" date="2023" name="Mol. Phylogenet. Evol.">
        <title>Genome-scale phylogeny and comparative genomics of the fungal order Sordariales.</title>
        <authorList>
            <person name="Hensen N."/>
            <person name="Bonometti L."/>
            <person name="Westerberg I."/>
            <person name="Brannstrom I.O."/>
            <person name="Guillou S."/>
            <person name="Cros-Aarteil S."/>
            <person name="Calhoun S."/>
            <person name="Haridas S."/>
            <person name="Kuo A."/>
            <person name="Mondo S."/>
            <person name="Pangilinan J."/>
            <person name="Riley R."/>
            <person name="LaButti K."/>
            <person name="Andreopoulos B."/>
            <person name="Lipzen A."/>
            <person name="Chen C."/>
            <person name="Yan M."/>
            <person name="Daum C."/>
            <person name="Ng V."/>
            <person name="Clum A."/>
            <person name="Steindorff A."/>
            <person name="Ohm R.A."/>
            <person name="Martin F."/>
            <person name="Silar P."/>
            <person name="Natvig D.O."/>
            <person name="Lalanne C."/>
            <person name="Gautier V."/>
            <person name="Ament-Velasquez S.L."/>
            <person name="Kruys A."/>
            <person name="Hutchinson M.I."/>
            <person name="Powell A.J."/>
            <person name="Barry K."/>
            <person name="Miller A.N."/>
            <person name="Grigoriev I.V."/>
            <person name="Debuchy R."/>
            <person name="Gladieux P."/>
            <person name="Hiltunen Thoren M."/>
            <person name="Johannesson H."/>
        </authorList>
    </citation>
    <scope>NUCLEOTIDE SEQUENCE</scope>
    <source>
        <strain evidence="3">CBS 731.68</strain>
    </source>
</reference>
<evidence type="ECO:0008006" key="5">
    <source>
        <dbReference type="Google" id="ProtNLM"/>
    </source>
</evidence>
<sequence length="170" mass="18926">MYPKKTGQPKCPPAFSALFGGVAGQSNLPLPHVPGRQADCDLPVLIYQWKVKKIIGEEVMGGVRYYLVDWEPTLEPASHVSRDLVRVWKDQKAKMQAPGEKKSRDSGTKKATDQSRVEKRHGGSRRGEGVQFPYMEFTWLFVVSASTCCYFFGSLLDSSLHFHGGISSCT</sequence>
<dbReference type="InterPro" id="IPR016197">
    <property type="entry name" value="Chromo-like_dom_sf"/>
</dbReference>
<protein>
    <recommendedName>
        <fullName evidence="5">Chromo domain-containing protein</fullName>
    </recommendedName>
</protein>
<feature type="region of interest" description="Disordered" evidence="2">
    <location>
        <begin position="91"/>
        <end position="126"/>
    </location>
</feature>
<evidence type="ECO:0000313" key="3">
    <source>
        <dbReference type="EMBL" id="KAK4118370.1"/>
    </source>
</evidence>
<keyword evidence="4" id="KW-1185">Reference proteome</keyword>
<reference evidence="3" key="2">
    <citation type="submission" date="2023-05" db="EMBL/GenBank/DDBJ databases">
        <authorList>
            <consortium name="Lawrence Berkeley National Laboratory"/>
            <person name="Steindorff A."/>
            <person name="Hensen N."/>
            <person name="Bonometti L."/>
            <person name="Westerberg I."/>
            <person name="Brannstrom I.O."/>
            <person name="Guillou S."/>
            <person name="Cros-Aarteil S."/>
            <person name="Calhoun S."/>
            <person name="Haridas S."/>
            <person name="Kuo A."/>
            <person name="Mondo S."/>
            <person name="Pangilinan J."/>
            <person name="Riley R."/>
            <person name="Labutti K."/>
            <person name="Andreopoulos B."/>
            <person name="Lipzen A."/>
            <person name="Chen C."/>
            <person name="Yanf M."/>
            <person name="Daum C."/>
            <person name="Ng V."/>
            <person name="Clum A."/>
            <person name="Ohm R."/>
            <person name="Martin F."/>
            <person name="Silar P."/>
            <person name="Natvig D."/>
            <person name="Lalanne C."/>
            <person name="Gautier V."/>
            <person name="Ament-Velasquez S.L."/>
            <person name="Kruys A."/>
            <person name="Hutchinson M.I."/>
            <person name="Powell A.J."/>
            <person name="Barry K."/>
            <person name="Miller A.N."/>
            <person name="Grigoriev I.V."/>
            <person name="Debuchy R."/>
            <person name="Gladieux P."/>
            <person name="Thoren M.H."/>
            <person name="Johannesson H."/>
        </authorList>
    </citation>
    <scope>NUCLEOTIDE SEQUENCE</scope>
    <source>
        <strain evidence="3">CBS 731.68</strain>
    </source>
</reference>
<dbReference type="CDD" id="cd00024">
    <property type="entry name" value="CD_CSD"/>
    <property type="match status" value="1"/>
</dbReference>
<dbReference type="GeneID" id="87823844"/>
<dbReference type="Gene3D" id="2.40.50.40">
    <property type="match status" value="1"/>
</dbReference>
<accession>A0AAN6YY17</accession>
<proteinExistence type="predicted"/>
<dbReference type="RefSeq" id="XP_062642143.1">
    <property type="nucleotide sequence ID" value="XM_062787074.1"/>
</dbReference>
<evidence type="ECO:0000256" key="2">
    <source>
        <dbReference type="SAM" id="MobiDB-lite"/>
    </source>
</evidence>
<gene>
    <name evidence="3" type="ORF">N657DRAFT_375098</name>
</gene>
<comment type="caution">
    <text evidence="3">The sequence shown here is derived from an EMBL/GenBank/DDBJ whole genome shotgun (WGS) entry which is preliminary data.</text>
</comment>
<comment type="subunit">
    <text evidence="1">Component of the NuA4 histone acetyltransferase complex.</text>
</comment>
<organism evidence="3 4">
    <name type="scientific">Parathielavia appendiculata</name>
    <dbReference type="NCBI Taxonomy" id="2587402"/>
    <lineage>
        <taxon>Eukaryota</taxon>
        <taxon>Fungi</taxon>
        <taxon>Dikarya</taxon>
        <taxon>Ascomycota</taxon>
        <taxon>Pezizomycotina</taxon>
        <taxon>Sordariomycetes</taxon>
        <taxon>Sordariomycetidae</taxon>
        <taxon>Sordariales</taxon>
        <taxon>Chaetomiaceae</taxon>
        <taxon>Parathielavia</taxon>
    </lineage>
</organism>
<dbReference type="Proteomes" id="UP001302602">
    <property type="component" value="Unassembled WGS sequence"/>
</dbReference>